<comment type="caution">
    <text evidence="2">The sequence shown here is derived from an EMBL/GenBank/DDBJ whole genome shotgun (WGS) entry which is preliminary data.</text>
</comment>
<proteinExistence type="predicted"/>
<evidence type="ECO:0000313" key="2">
    <source>
        <dbReference type="EMBL" id="GGF01083.1"/>
    </source>
</evidence>
<name>A0A8J2YPV1_9PROT</name>
<reference evidence="2" key="2">
    <citation type="submission" date="2020-09" db="EMBL/GenBank/DDBJ databases">
        <authorList>
            <person name="Sun Q."/>
            <person name="Zhou Y."/>
        </authorList>
    </citation>
    <scope>NUCLEOTIDE SEQUENCE</scope>
    <source>
        <strain evidence="2">CGMCC 1.15725</strain>
    </source>
</reference>
<accession>A0A8J2YPV1</accession>
<feature type="region of interest" description="Disordered" evidence="1">
    <location>
        <begin position="304"/>
        <end position="332"/>
    </location>
</feature>
<protein>
    <submittedName>
        <fullName evidence="2">Uncharacterized protein</fullName>
    </submittedName>
</protein>
<organism evidence="2 3">
    <name type="scientific">Aliidongia dinghuensis</name>
    <dbReference type="NCBI Taxonomy" id="1867774"/>
    <lineage>
        <taxon>Bacteria</taxon>
        <taxon>Pseudomonadati</taxon>
        <taxon>Pseudomonadota</taxon>
        <taxon>Alphaproteobacteria</taxon>
        <taxon>Rhodospirillales</taxon>
        <taxon>Dongiaceae</taxon>
        <taxon>Aliidongia</taxon>
    </lineage>
</organism>
<dbReference type="AlphaFoldDB" id="A0A8J2YPV1"/>
<evidence type="ECO:0000313" key="3">
    <source>
        <dbReference type="Proteomes" id="UP000646365"/>
    </source>
</evidence>
<keyword evidence="3" id="KW-1185">Reference proteome</keyword>
<evidence type="ECO:0000256" key="1">
    <source>
        <dbReference type="SAM" id="MobiDB-lite"/>
    </source>
</evidence>
<dbReference type="EMBL" id="BMJQ01000001">
    <property type="protein sequence ID" value="GGF01083.1"/>
    <property type="molecule type" value="Genomic_DNA"/>
</dbReference>
<dbReference type="Proteomes" id="UP000646365">
    <property type="component" value="Unassembled WGS sequence"/>
</dbReference>
<sequence length="475" mass="48796">MSAIGSTPAYPVHGQTSAGNTPAAARQPAADQSYQIDETTSAYTDDLSGSAAVSLDADLSGTTSTTEAGWLTLGIAKALQAATSVDSATGHRELIAGAGDQLTQAIDNLLTSAGFTSDEAANATANLSQELAQGGQISLAFTGAHNTSYSNTATFSNGDRSSVFTNTNLGQVSHALTIGIDLDSGALSISLKTHGNGVGQSSELYVNGGFTVENYNQGAIAWETGRGEGTYTTNGTAGSELTETETESSASVEQGTRQIVDSLNGNQSVLNIGWSLVNGQYSQKRSTIGIDQSLFATAPVQQLEQEAPAPTPSDQIVLTNTPGTAPSPKADATSDDALKRLIDNLTDPKIFKENEAASLVARLAAIADGVRAQTKATAEALDKEIAARKDAAKETPLTAAQQRDLDALEAHAQDASAIYEALGSGQGGRQAQIEIGVSQTLAVTQTDAQGHGVTLYKRPDGSLGKFATAPTRVTA</sequence>
<feature type="region of interest" description="Disordered" evidence="1">
    <location>
        <begin position="226"/>
        <end position="246"/>
    </location>
</feature>
<feature type="region of interest" description="Disordered" evidence="1">
    <location>
        <begin position="1"/>
        <end position="33"/>
    </location>
</feature>
<gene>
    <name evidence="2" type="ORF">GCM10011611_03340</name>
</gene>
<reference evidence="2" key="1">
    <citation type="journal article" date="2014" name="Int. J. Syst. Evol. Microbiol.">
        <title>Complete genome sequence of Corynebacterium casei LMG S-19264T (=DSM 44701T), isolated from a smear-ripened cheese.</title>
        <authorList>
            <consortium name="US DOE Joint Genome Institute (JGI-PGF)"/>
            <person name="Walter F."/>
            <person name="Albersmeier A."/>
            <person name="Kalinowski J."/>
            <person name="Ruckert C."/>
        </authorList>
    </citation>
    <scope>NUCLEOTIDE SEQUENCE</scope>
    <source>
        <strain evidence="2">CGMCC 1.15725</strain>
    </source>
</reference>
<feature type="compositionally biased region" description="Polar residues" evidence="1">
    <location>
        <begin position="312"/>
        <end position="324"/>
    </location>
</feature>
<feature type="compositionally biased region" description="Low complexity" evidence="1">
    <location>
        <begin position="235"/>
        <end position="246"/>
    </location>
</feature>